<organism evidence="1">
    <name type="scientific">Corethron hystrix</name>
    <dbReference type="NCBI Taxonomy" id="216773"/>
    <lineage>
        <taxon>Eukaryota</taxon>
        <taxon>Sar</taxon>
        <taxon>Stramenopiles</taxon>
        <taxon>Ochrophyta</taxon>
        <taxon>Bacillariophyta</taxon>
        <taxon>Coscinodiscophyceae</taxon>
        <taxon>Corethrophycidae</taxon>
        <taxon>Corethrales</taxon>
        <taxon>Corethraceae</taxon>
        <taxon>Corethron</taxon>
    </lineage>
</organism>
<dbReference type="Pfam" id="PF00702">
    <property type="entry name" value="Hydrolase"/>
    <property type="match status" value="1"/>
</dbReference>
<name>A0A7S1FUA2_9STRA</name>
<dbReference type="InterPro" id="IPR006439">
    <property type="entry name" value="HAD-SF_hydro_IA"/>
</dbReference>
<gene>
    <name evidence="1" type="ORF">CHYS00102_LOCUS14675</name>
</gene>
<dbReference type="InterPro" id="IPR036412">
    <property type="entry name" value="HAD-like_sf"/>
</dbReference>
<dbReference type="SUPFAM" id="SSF56784">
    <property type="entry name" value="HAD-like"/>
    <property type="match status" value="1"/>
</dbReference>
<reference evidence="1" key="1">
    <citation type="submission" date="2021-01" db="EMBL/GenBank/DDBJ databases">
        <authorList>
            <person name="Corre E."/>
            <person name="Pelletier E."/>
            <person name="Niang G."/>
            <person name="Scheremetjew M."/>
            <person name="Finn R."/>
            <person name="Kale V."/>
            <person name="Holt S."/>
            <person name="Cochrane G."/>
            <person name="Meng A."/>
            <person name="Brown T."/>
            <person name="Cohen L."/>
        </authorList>
    </citation>
    <scope>NUCLEOTIDE SEQUENCE</scope>
    <source>
        <strain evidence="1">308</strain>
    </source>
</reference>
<evidence type="ECO:0000313" key="1">
    <source>
        <dbReference type="EMBL" id="CAD8887477.1"/>
    </source>
</evidence>
<dbReference type="PANTHER" id="PTHR43885:SF1">
    <property type="entry name" value="SUPERFAMILY HYDROLASE, PUTATIVE (AFU_ORTHOLOGUE AFUA_4G13290)-RELATED"/>
    <property type="match status" value="1"/>
</dbReference>
<dbReference type="Gene3D" id="1.10.260.80">
    <property type="match status" value="1"/>
</dbReference>
<dbReference type="Gene3D" id="3.40.50.1000">
    <property type="entry name" value="HAD superfamily/HAD-like"/>
    <property type="match status" value="1"/>
</dbReference>
<dbReference type="SFLD" id="SFLDG01129">
    <property type="entry name" value="C1.5:_HAD__Beta-PGM__Phosphata"/>
    <property type="match status" value="1"/>
</dbReference>
<accession>A0A7S1FUA2</accession>
<dbReference type="NCBIfam" id="TIGR01549">
    <property type="entry name" value="HAD-SF-IA-v1"/>
    <property type="match status" value="1"/>
</dbReference>
<dbReference type="InterPro" id="IPR023214">
    <property type="entry name" value="HAD_sf"/>
</dbReference>
<dbReference type="SFLD" id="SFLDS00003">
    <property type="entry name" value="Haloacid_Dehalogenase"/>
    <property type="match status" value="1"/>
</dbReference>
<dbReference type="EMBL" id="HBFR01020391">
    <property type="protein sequence ID" value="CAD8887477.1"/>
    <property type="molecule type" value="Transcribed_RNA"/>
</dbReference>
<dbReference type="AlphaFoldDB" id="A0A7S1FUA2"/>
<sequence length="339" mass="37440">MVAIKPLFFSLTLESLYSDTTSLKVDPLRVHHLPRQAVSKEWHSSPRILSPLTFSRRPAYNEPNICDVGTESQKNAIIAATADAAFSSIDVFPPLSHISGVIFDMDGTILKPAIDFAYMREQVHSIAAREVEDGTYPSSSPRTERVLKGDVLELYGYLSPEGRKRAAAIFAEVERRALNSMEPAEGVVALLNYVSSFPGMKRAVLTRNVSSTVEIMEKFLKEAGCLVPFDTIVARDTDPDLATKPAPDPIFYICDIWGVKPHNVVMVGDTAADDIVAGNRAGVRTTVLIDTKEDNCSGGKRPEEINETEYEKLLKPTVTVLGLEELMNLWLEAEQRESL</sequence>
<protein>
    <recommendedName>
        <fullName evidence="2">Phosphoglycolate phosphatase</fullName>
    </recommendedName>
</protein>
<proteinExistence type="predicted"/>
<evidence type="ECO:0008006" key="2">
    <source>
        <dbReference type="Google" id="ProtNLM"/>
    </source>
</evidence>
<dbReference type="PANTHER" id="PTHR43885">
    <property type="entry name" value="HALOACID DEHALOGENASE-LIKE HYDROLASE"/>
    <property type="match status" value="1"/>
</dbReference>